<dbReference type="RefSeq" id="WP_338481261.1">
    <property type="nucleotide sequence ID" value="NZ_CP145156.1"/>
</dbReference>
<evidence type="ECO:0000313" key="2">
    <source>
        <dbReference type="Proteomes" id="UP001350972"/>
    </source>
</evidence>
<name>A0ABZ2DSU3_RAOOR</name>
<accession>A0ABZ2DSU3</accession>
<sequence length="129" mass="13800">MSITVSRTITQQNSASALGIQIEESDGAVDVTYTAKSIVVISGDIATVEFETSVAGYAQTGIRHIDCPYSGGDNPLEEAEATLKLKIEEVDAEAAEIAAKKQMVAEQMELAEEMAKDVEEIIYNGQVSE</sequence>
<organism evidence="1 2">
    <name type="scientific">Raoultella ornithinolytica</name>
    <name type="common">Klebsiella ornithinolytica</name>
    <dbReference type="NCBI Taxonomy" id="54291"/>
    <lineage>
        <taxon>Bacteria</taxon>
        <taxon>Pseudomonadati</taxon>
        <taxon>Pseudomonadota</taxon>
        <taxon>Gammaproteobacteria</taxon>
        <taxon>Enterobacterales</taxon>
        <taxon>Enterobacteriaceae</taxon>
        <taxon>Klebsiella/Raoultella group</taxon>
        <taxon>Raoultella</taxon>
    </lineage>
</organism>
<gene>
    <name evidence="1" type="ORF">LM286_17400</name>
</gene>
<reference evidence="1 2" key="1">
    <citation type="submission" date="2024-02" db="EMBL/GenBank/DDBJ databases">
        <title>Tn5403 promotes plasmid rearrangements and degradation of the Klebsiella pneumoniae carbapenemase (KPC) transposon Tn4401.</title>
        <authorList>
            <person name="Sheppard A.E."/>
            <person name="Barry K.E."/>
            <person name="Parikh H.I."/>
            <person name="Vegesana K."/>
            <person name="Sebra R."/>
            <person name="George S."/>
            <person name="Sanderson N.D."/>
            <person name="Stoesser N."/>
            <person name="Eyre D.W."/>
            <person name="Crook D.W."/>
            <person name="Walker A.S."/>
            <person name="Mathers A.J."/>
        </authorList>
    </citation>
    <scope>NUCLEOTIDE SEQUENCE [LARGE SCALE GENOMIC DNA]</scope>
    <source>
        <strain evidence="1 2">CAV1921</strain>
    </source>
</reference>
<dbReference type="Proteomes" id="UP001350972">
    <property type="component" value="Chromosome"/>
</dbReference>
<proteinExistence type="predicted"/>
<evidence type="ECO:0000313" key="1">
    <source>
        <dbReference type="EMBL" id="WWC10127.1"/>
    </source>
</evidence>
<protein>
    <submittedName>
        <fullName evidence="1">Uncharacterized protein</fullName>
    </submittedName>
</protein>
<keyword evidence="2" id="KW-1185">Reference proteome</keyword>
<dbReference type="EMBL" id="CP145163">
    <property type="protein sequence ID" value="WWC10127.1"/>
    <property type="molecule type" value="Genomic_DNA"/>
</dbReference>